<dbReference type="SMART" id="SM00223">
    <property type="entry name" value="APPLE"/>
    <property type="match status" value="1"/>
</dbReference>
<keyword evidence="8" id="KW-1185">Reference proteome</keyword>
<comment type="caution">
    <text evidence="7">The sequence shown here is derived from an EMBL/GenBank/DDBJ whole genome shotgun (WGS) entry which is preliminary data.</text>
</comment>
<feature type="compositionally biased region" description="Polar residues" evidence="3">
    <location>
        <begin position="226"/>
        <end position="239"/>
    </location>
</feature>
<feature type="compositionally biased region" description="Polar residues" evidence="3">
    <location>
        <begin position="274"/>
        <end position="285"/>
    </location>
</feature>
<dbReference type="GO" id="GO:0005576">
    <property type="term" value="C:extracellular region"/>
    <property type="evidence" value="ECO:0007669"/>
    <property type="project" value="InterPro"/>
</dbReference>
<dbReference type="EMBL" id="CAJNDS010000133">
    <property type="protein sequence ID" value="CAE6968426.1"/>
    <property type="molecule type" value="Genomic_DNA"/>
</dbReference>
<evidence type="ECO:0000256" key="2">
    <source>
        <dbReference type="ARBA" id="ARBA00023157"/>
    </source>
</evidence>
<dbReference type="Proteomes" id="UP000604046">
    <property type="component" value="Unassembled WGS sequence"/>
</dbReference>
<feature type="transmembrane region" description="Helical" evidence="4">
    <location>
        <begin position="153"/>
        <end position="172"/>
    </location>
</feature>
<evidence type="ECO:0000259" key="6">
    <source>
        <dbReference type="SMART" id="SM00223"/>
    </source>
</evidence>
<dbReference type="AlphaFoldDB" id="A0A812HZJ2"/>
<feature type="compositionally biased region" description="Acidic residues" evidence="3">
    <location>
        <begin position="201"/>
        <end position="210"/>
    </location>
</feature>
<feature type="signal peptide" evidence="5">
    <location>
        <begin position="1"/>
        <end position="24"/>
    </location>
</feature>
<dbReference type="GO" id="GO:0006508">
    <property type="term" value="P:proteolysis"/>
    <property type="evidence" value="ECO:0007669"/>
    <property type="project" value="InterPro"/>
</dbReference>
<name>A0A812HZJ2_9DINO</name>
<evidence type="ECO:0000256" key="3">
    <source>
        <dbReference type="SAM" id="MobiDB-lite"/>
    </source>
</evidence>
<evidence type="ECO:0000256" key="1">
    <source>
        <dbReference type="ARBA" id="ARBA00022737"/>
    </source>
</evidence>
<dbReference type="Pfam" id="PF00024">
    <property type="entry name" value="PAN_1"/>
    <property type="match status" value="1"/>
</dbReference>
<feature type="region of interest" description="Disordered" evidence="3">
    <location>
        <begin position="122"/>
        <end position="148"/>
    </location>
</feature>
<dbReference type="OrthoDB" id="329087at2759"/>
<reference evidence="7" key="1">
    <citation type="submission" date="2021-02" db="EMBL/GenBank/DDBJ databases">
        <authorList>
            <person name="Dougan E. K."/>
            <person name="Rhodes N."/>
            <person name="Thang M."/>
            <person name="Chan C."/>
        </authorList>
    </citation>
    <scope>NUCLEOTIDE SEQUENCE</scope>
</reference>
<evidence type="ECO:0000256" key="4">
    <source>
        <dbReference type="SAM" id="Phobius"/>
    </source>
</evidence>
<evidence type="ECO:0000313" key="7">
    <source>
        <dbReference type="EMBL" id="CAE6968426.1"/>
    </source>
</evidence>
<keyword evidence="4" id="KW-0472">Membrane</keyword>
<dbReference type="InterPro" id="IPR003609">
    <property type="entry name" value="Pan_app"/>
</dbReference>
<gene>
    <name evidence="7" type="primary">gag</name>
    <name evidence="7" type="ORF">SNAT2548_LOCUS2339</name>
</gene>
<accession>A0A812HZJ2</accession>
<proteinExistence type="predicted"/>
<feature type="chain" id="PRO_5032267206" evidence="5">
    <location>
        <begin position="25"/>
        <end position="294"/>
    </location>
</feature>
<dbReference type="Gene3D" id="3.50.4.10">
    <property type="entry name" value="Hepatocyte Growth Factor"/>
    <property type="match status" value="1"/>
</dbReference>
<feature type="region of interest" description="Disordered" evidence="3">
    <location>
        <begin position="181"/>
        <end position="294"/>
    </location>
</feature>
<keyword evidence="4" id="KW-1133">Transmembrane helix</keyword>
<sequence>MRHGRRRTWRGLAVAPLVLTPAYGNPSCSVVGQAYQDAAPPVTGLPNGAFLTDATQCQSLCASNPSCQHFTWFTDNHGCWLGLDGQEGLVLAPHAVSGPKRCAAPTSAPVVVGPPSTSSVPLALPVPSLTSPPLPKAPSGGETGRGPSGGGPAGWLLAVLACGLLLFAGFMAKNFLCRPSKPKESARKRHMRRTQGMAPVEQEEEEEEMDVEKPMMPWEQRAQAARTGSSSNFPASTTGGFARLPMEDMTMQVPTQDSGLRAPNFPQAPGGQLGPSSTWLNSLPATNRFVPATH</sequence>
<dbReference type="InterPro" id="IPR000177">
    <property type="entry name" value="Apple"/>
</dbReference>
<protein>
    <submittedName>
        <fullName evidence="7">Gag protein</fullName>
    </submittedName>
</protein>
<evidence type="ECO:0000313" key="8">
    <source>
        <dbReference type="Proteomes" id="UP000604046"/>
    </source>
</evidence>
<keyword evidence="5" id="KW-0732">Signal</keyword>
<dbReference type="SUPFAM" id="SSF57414">
    <property type="entry name" value="Hairpin loop containing domain-like"/>
    <property type="match status" value="1"/>
</dbReference>
<organism evidence="7 8">
    <name type="scientific">Symbiodinium natans</name>
    <dbReference type="NCBI Taxonomy" id="878477"/>
    <lineage>
        <taxon>Eukaryota</taxon>
        <taxon>Sar</taxon>
        <taxon>Alveolata</taxon>
        <taxon>Dinophyceae</taxon>
        <taxon>Suessiales</taxon>
        <taxon>Symbiodiniaceae</taxon>
        <taxon>Symbiodinium</taxon>
    </lineage>
</organism>
<keyword evidence="1" id="KW-0677">Repeat</keyword>
<feature type="domain" description="Apple" evidence="6">
    <location>
        <begin position="28"/>
        <end position="102"/>
    </location>
</feature>
<keyword evidence="4" id="KW-0812">Transmembrane</keyword>
<keyword evidence="2" id="KW-1015">Disulfide bond</keyword>
<evidence type="ECO:0000256" key="5">
    <source>
        <dbReference type="SAM" id="SignalP"/>
    </source>
</evidence>